<dbReference type="Gene3D" id="3.30.420.40">
    <property type="match status" value="2"/>
</dbReference>
<feature type="region of interest" description="Disordered" evidence="5">
    <location>
        <begin position="313"/>
        <end position="332"/>
    </location>
</feature>
<evidence type="ECO:0000256" key="5">
    <source>
        <dbReference type="SAM" id="MobiDB-lite"/>
    </source>
</evidence>
<dbReference type="Pfam" id="PF01869">
    <property type="entry name" value="BcrAD_BadFG"/>
    <property type="match status" value="1"/>
</dbReference>
<organism evidence="7 8">
    <name type="scientific">Desulfitobacterium dehalogenans</name>
    <dbReference type="NCBI Taxonomy" id="36854"/>
    <lineage>
        <taxon>Bacteria</taxon>
        <taxon>Bacillati</taxon>
        <taxon>Bacillota</taxon>
        <taxon>Clostridia</taxon>
        <taxon>Eubacteriales</taxon>
        <taxon>Desulfitobacteriaceae</taxon>
        <taxon>Desulfitobacterium</taxon>
    </lineage>
</organism>
<sequence>MAKCYLGVDSGSISTKGVIMDQNNKILAERYLWTEGNPVDAVKEVIGDLQAQIEGQDIQVKAVGTTGSARRLIGALLNAQVVKNEITAHAVGTLSVYPDVRTIFEIGGQDSKIILVEDGIVVDYAMNTLCAAGTGSFLSSQAKRLGLEVEEFGEIALRSQNPTKIAARCTVFAESDMVHKAQIGHKKEDIVAGLCKAVVANYLNNVGKGKHTKAPIVFQGGVSKNVGVIKAFEEATGETIHVDRHAHLMGALGAALLAKSSGQEQDFDFSMTEMHFDTRGVECQGCPNNCEVICIYRNEALIDAWGNKCDKGAVGTHEPNKPPAVKDDEMVS</sequence>
<accession>A0A7C6Z4C8</accession>
<dbReference type="SUPFAM" id="SSF53067">
    <property type="entry name" value="Actin-like ATPase domain"/>
    <property type="match status" value="1"/>
</dbReference>
<dbReference type="AlphaFoldDB" id="A0A7C6Z4C8"/>
<dbReference type="PANTHER" id="PTHR32329:SF7">
    <property type="entry name" value="ACTIVATOR OF 2-HYDROXYACYL-COA-HYDRATASE"/>
    <property type="match status" value="1"/>
</dbReference>
<evidence type="ECO:0000259" key="6">
    <source>
        <dbReference type="Pfam" id="PF01869"/>
    </source>
</evidence>
<keyword evidence="3" id="KW-0408">Iron</keyword>
<comment type="cofactor">
    <cofactor evidence="1">
        <name>[4Fe-4S] cluster</name>
        <dbReference type="ChEBI" id="CHEBI:49883"/>
    </cofactor>
</comment>
<protein>
    <submittedName>
        <fullName evidence="7">2-hydroxyglutaryl-CoA dehydratase</fullName>
    </submittedName>
</protein>
<name>A0A7C6Z4C8_9FIRM</name>
<dbReference type="InterPro" id="IPR002731">
    <property type="entry name" value="ATPase_BadF"/>
</dbReference>
<dbReference type="PANTHER" id="PTHR32329">
    <property type="entry name" value="BIFUNCTIONAL PROTEIN [INCLUDES 2-HYDROXYACYL-COA DEHYDRATASE (N-TER) AND ITS ACTIVATOR DOMAIN (C_TERM)-RELATED"/>
    <property type="match status" value="1"/>
</dbReference>
<dbReference type="EMBL" id="DUTF01000186">
    <property type="protein sequence ID" value="HHY26726.1"/>
    <property type="molecule type" value="Genomic_DNA"/>
</dbReference>
<dbReference type="InterPro" id="IPR043129">
    <property type="entry name" value="ATPase_NBD"/>
</dbReference>
<evidence type="ECO:0000256" key="4">
    <source>
        <dbReference type="ARBA" id="ARBA00023014"/>
    </source>
</evidence>
<evidence type="ECO:0000256" key="2">
    <source>
        <dbReference type="ARBA" id="ARBA00022723"/>
    </source>
</evidence>
<evidence type="ECO:0000256" key="1">
    <source>
        <dbReference type="ARBA" id="ARBA00001966"/>
    </source>
</evidence>
<proteinExistence type="predicted"/>
<dbReference type="GO" id="GO:0051536">
    <property type="term" value="F:iron-sulfur cluster binding"/>
    <property type="evidence" value="ECO:0007669"/>
    <property type="project" value="UniProtKB-KW"/>
</dbReference>
<dbReference type="CDD" id="cd24035">
    <property type="entry name" value="ASKHA_NBD_O66634-like_rpt2"/>
    <property type="match status" value="1"/>
</dbReference>
<feature type="compositionally biased region" description="Basic and acidic residues" evidence="5">
    <location>
        <begin position="318"/>
        <end position="332"/>
    </location>
</feature>
<dbReference type="InterPro" id="IPR008275">
    <property type="entry name" value="CoA_E_activase_dom"/>
</dbReference>
<feature type="domain" description="ATPase BadF/BadG/BcrA/BcrD type" evidence="6">
    <location>
        <begin position="6"/>
        <end position="258"/>
    </location>
</feature>
<evidence type="ECO:0000313" key="7">
    <source>
        <dbReference type="EMBL" id="HHY26726.1"/>
    </source>
</evidence>
<dbReference type="InterPro" id="IPR051805">
    <property type="entry name" value="Dehydratase_Activator_Redct"/>
</dbReference>
<comment type="caution">
    <text evidence="7">The sequence shown here is derived from an EMBL/GenBank/DDBJ whole genome shotgun (WGS) entry which is preliminary data.</text>
</comment>
<keyword evidence="2" id="KW-0479">Metal-binding</keyword>
<evidence type="ECO:0000313" key="8">
    <source>
        <dbReference type="Proteomes" id="UP000553059"/>
    </source>
</evidence>
<keyword evidence="4" id="KW-0411">Iron-sulfur</keyword>
<dbReference type="NCBIfam" id="TIGR00241">
    <property type="entry name" value="CoA_E_activ"/>
    <property type="match status" value="1"/>
</dbReference>
<gene>
    <name evidence="7" type="ORF">GX523_08280</name>
</gene>
<dbReference type="Proteomes" id="UP000553059">
    <property type="component" value="Unassembled WGS sequence"/>
</dbReference>
<evidence type="ECO:0000256" key="3">
    <source>
        <dbReference type="ARBA" id="ARBA00023004"/>
    </source>
</evidence>
<reference evidence="7 8" key="1">
    <citation type="journal article" date="2020" name="Biotechnol. Biofuels">
        <title>New insights from the biogas microbiome by comprehensive genome-resolved metagenomics of nearly 1600 species originating from multiple anaerobic digesters.</title>
        <authorList>
            <person name="Campanaro S."/>
            <person name="Treu L."/>
            <person name="Rodriguez-R L.M."/>
            <person name="Kovalovszki A."/>
            <person name="Ziels R.M."/>
            <person name="Maus I."/>
            <person name="Zhu X."/>
            <person name="Kougias P.G."/>
            <person name="Basile A."/>
            <person name="Luo G."/>
            <person name="Schluter A."/>
            <person name="Konstantinidis K.T."/>
            <person name="Angelidaki I."/>
        </authorList>
    </citation>
    <scope>NUCLEOTIDE SEQUENCE [LARGE SCALE GENOMIC DNA]</scope>
    <source>
        <strain evidence="7">AS05jafATM_4</strain>
    </source>
</reference>
<dbReference type="GO" id="GO:0046872">
    <property type="term" value="F:metal ion binding"/>
    <property type="evidence" value="ECO:0007669"/>
    <property type="project" value="UniProtKB-KW"/>
</dbReference>